<evidence type="ECO:0000313" key="1">
    <source>
        <dbReference type="EMBL" id="PJG50198.1"/>
    </source>
</evidence>
<protein>
    <submittedName>
        <fullName evidence="1">Uncharacterized protein</fullName>
    </submittedName>
</protein>
<dbReference type="AlphaFoldDB" id="A0A2M8QX92"/>
<gene>
    <name evidence="1" type="ORF">CVM73_37735</name>
</gene>
<evidence type="ECO:0000313" key="2">
    <source>
        <dbReference type="Proteomes" id="UP000231194"/>
    </source>
</evidence>
<comment type="caution">
    <text evidence="1">The sequence shown here is derived from an EMBL/GenBank/DDBJ whole genome shotgun (WGS) entry which is preliminary data.</text>
</comment>
<reference evidence="1 2" key="1">
    <citation type="submission" date="2017-11" db="EMBL/GenBank/DDBJ databases">
        <title>Bradyrhizobium forestalis sp. nov., an efficient nitrogen-fixing bacterium isolated from nodules of forest legume species in the Amazon.</title>
        <authorList>
            <person name="Costa E.M."/>
            <person name="Guimaraes A."/>
            <person name="Carvalho T.S."/>
            <person name="Rodrigues T.L."/>
            <person name="Ribeiro P.R.A."/>
            <person name="Lebbe L."/>
            <person name="Willems A."/>
            <person name="Moreira F.M.S."/>
        </authorList>
    </citation>
    <scope>NUCLEOTIDE SEQUENCE [LARGE SCALE GENOMIC DNA]</scope>
    <source>
        <strain evidence="1 2">INPA54B</strain>
    </source>
</reference>
<name>A0A2M8QX92_9BRAD</name>
<organism evidence="1 2">
    <name type="scientific">Bradyrhizobium forestalis</name>
    <dbReference type="NCBI Taxonomy" id="1419263"/>
    <lineage>
        <taxon>Bacteria</taxon>
        <taxon>Pseudomonadati</taxon>
        <taxon>Pseudomonadota</taxon>
        <taxon>Alphaproteobacteria</taxon>
        <taxon>Hyphomicrobiales</taxon>
        <taxon>Nitrobacteraceae</taxon>
        <taxon>Bradyrhizobium</taxon>
    </lineage>
</organism>
<dbReference type="EMBL" id="PGVG01000072">
    <property type="protein sequence ID" value="PJG50198.1"/>
    <property type="molecule type" value="Genomic_DNA"/>
</dbReference>
<accession>A0A2M8QX92</accession>
<dbReference type="Proteomes" id="UP000231194">
    <property type="component" value="Unassembled WGS sequence"/>
</dbReference>
<dbReference type="RefSeq" id="WP_100236762.1">
    <property type="nucleotide sequence ID" value="NZ_PGVG01000072.1"/>
</dbReference>
<keyword evidence="2" id="KW-1185">Reference proteome</keyword>
<proteinExistence type="predicted"/>
<sequence>MLLEDLISQVAGFDTQSPREKMCLFAWWLHVHGGKELFEPNDIRRCYDKLHLSQINIARNLTRMSERKPPDLLVERGMFKLARAVRIELDKKYGLHPSIQAVSKLLADLPDQVPDLAEKVFLSEAIDCYRVRAYRACIVMTWNLAFDHLLNWILKDPNRLAGFNAAIPVKFQKTPKKASIVIKSYDDFADDLKEFEIIELCKNANLLNDNLIRTLKEKLGKRNTAAHPSTMVIVQPQADDVVSDLVNNVVLALT</sequence>
<dbReference type="OrthoDB" id="1399884at2"/>